<keyword evidence="3" id="KW-1185">Reference proteome</keyword>
<proteinExistence type="predicted"/>
<accession>A0A077ZKK7</accession>
<dbReference type="GO" id="GO:0005634">
    <property type="term" value="C:nucleus"/>
    <property type="evidence" value="ECO:0007669"/>
    <property type="project" value="TreeGrafter"/>
</dbReference>
<dbReference type="PANTHER" id="PTHR14398">
    <property type="entry name" value="RNA RECOGNITION RRM/RNP DOMAIN"/>
    <property type="match status" value="1"/>
</dbReference>
<dbReference type="InterPro" id="IPR035979">
    <property type="entry name" value="RBD_domain_sf"/>
</dbReference>
<dbReference type="EMBL" id="HG807516">
    <property type="protein sequence ID" value="CDW60886.1"/>
    <property type="molecule type" value="Genomic_DNA"/>
</dbReference>
<dbReference type="AlphaFoldDB" id="A0A077ZKK7"/>
<name>A0A077ZKK7_TRITR</name>
<reference evidence="2" key="1">
    <citation type="submission" date="2014-01" db="EMBL/GenBank/DDBJ databases">
        <authorList>
            <person name="Aslett M."/>
        </authorList>
    </citation>
    <scope>NUCLEOTIDE SEQUENCE</scope>
</reference>
<dbReference type="InterPro" id="IPR012677">
    <property type="entry name" value="Nucleotide-bd_a/b_plait_sf"/>
</dbReference>
<dbReference type="PANTHER" id="PTHR14398:SF0">
    <property type="entry name" value="ZINC FINGER PROTEIN SWM"/>
    <property type="match status" value="1"/>
</dbReference>
<reference evidence="2" key="2">
    <citation type="submission" date="2014-03" db="EMBL/GenBank/DDBJ databases">
        <title>The whipworm genome and dual-species transcriptomics of an intimate host-pathogen interaction.</title>
        <authorList>
            <person name="Foth B.J."/>
            <person name="Tsai I.J."/>
            <person name="Reid A.J."/>
            <person name="Bancroft A.J."/>
            <person name="Nichol S."/>
            <person name="Tracey A."/>
            <person name="Holroyd N."/>
            <person name="Cotton J.A."/>
            <person name="Stanley E.J."/>
            <person name="Zarowiecki M."/>
            <person name="Liu J.Z."/>
            <person name="Huckvale T."/>
            <person name="Cooper P.J."/>
            <person name="Grencis R.K."/>
            <person name="Berriman M."/>
        </authorList>
    </citation>
    <scope>NUCLEOTIDE SEQUENCE [LARGE SCALE GENOMIC DNA]</scope>
</reference>
<dbReference type="InterPro" id="IPR045137">
    <property type="entry name" value="RBM26/27"/>
</dbReference>
<sequence>MLDAELELMTRKESGEDLTELIVRLERLRMEMRKLNAHEKIPFKSSNVLRGSPYFQKAKRNGRIPRSANLDKRTRSMIVYNLQTDEKNALVDHLQIFGPLEDVDFYPTKDPSVCKVLVSFVSRRNAEMAFAKGKEFNGRTLNLEWIDNSDKLAQAVALGADCRSNVSPKALLASIDQDAGLSDDTTHSDE</sequence>
<dbReference type="OrthoDB" id="443401at2759"/>
<gene>
    <name evidence="2" type="ORF">TTRE_0000929001</name>
</gene>
<keyword evidence="1" id="KW-0694">RNA-binding</keyword>
<dbReference type="STRING" id="36087.A0A077ZKK7"/>
<dbReference type="GO" id="GO:0003723">
    <property type="term" value="F:RNA binding"/>
    <property type="evidence" value="ECO:0007669"/>
    <property type="project" value="UniProtKB-KW"/>
</dbReference>
<evidence type="ECO:0000313" key="3">
    <source>
        <dbReference type="Proteomes" id="UP000030665"/>
    </source>
</evidence>
<dbReference type="SUPFAM" id="SSF54928">
    <property type="entry name" value="RNA-binding domain, RBD"/>
    <property type="match status" value="1"/>
</dbReference>
<dbReference type="Proteomes" id="UP000030665">
    <property type="component" value="Unassembled WGS sequence"/>
</dbReference>
<evidence type="ECO:0000313" key="2">
    <source>
        <dbReference type="EMBL" id="CDW60886.1"/>
    </source>
</evidence>
<dbReference type="Gene3D" id="3.30.70.330">
    <property type="match status" value="1"/>
</dbReference>
<protein>
    <submittedName>
        <fullName evidence="2">RRM 5 domain containing protein</fullName>
    </submittedName>
</protein>
<organism evidence="2 3">
    <name type="scientific">Trichuris trichiura</name>
    <name type="common">Whipworm</name>
    <name type="synonym">Trichocephalus trichiurus</name>
    <dbReference type="NCBI Taxonomy" id="36087"/>
    <lineage>
        <taxon>Eukaryota</taxon>
        <taxon>Metazoa</taxon>
        <taxon>Ecdysozoa</taxon>
        <taxon>Nematoda</taxon>
        <taxon>Enoplea</taxon>
        <taxon>Dorylaimia</taxon>
        <taxon>Trichinellida</taxon>
        <taxon>Trichuridae</taxon>
        <taxon>Trichuris</taxon>
    </lineage>
</organism>
<evidence type="ECO:0000256" key="1">
    <source>
        <dbReference type="ARBA" id="ARBA00022884"/>
    </source>
</evidence>